<dbReference type="Gene3D" id="3.10.450.50">
    <property type="match status" value="1"/>
</dbReference>
<protein>
    <submittedName>
        <fullName evidence="1">Ester cyclase</fullName>
    </submittedName>
</protein>
<name>A0ABV9U9Y8_9ACTN</name>
<evidence type="ECO:0000313" key="2">
    <source>
        <dbReference type="Proteomes" id="UP001595872"/>
    </source>
</evidence>
<dbReference type="RefSeq" id="WP_378262187.1">
    <property type="nucleotide sequence ID" value="NZ_JBHSIT010000012.1"/>
</dbReference>
<accession>A0ABV9U9Y8</accession>
<dbReference type="SUPFAM" id="SSF54427">
    <property type="entry name" value="NTF2-like"/>
    <property type="match status" value="1"/>
</dbReference>
<dbReference type="InterPro" id="IPR032710">
    <property type="entry name" value="NTF2-like_dom_sf"/>
</dbReference>
<evidence type="ECO:0000313" key="1">
    <source>
        <dbReference type="EMBL" id="MFC4912353.1"/>
    </source>
</evidence>
<dbReference type="EMBL" id="JBHSIT010000012">
    <property type="protein sequence ID" value="MFC4912353.1"/>
    <property type="molecule type" value="Genomic_DNA"/>
</dbReference>
<reference evidence="2" key="1">
    <citation type="journal article" date="2019" name="Int. J. Syst. Evol. Microbiol.">
        <title>The Global Catalogue of Microorganisms (GCM) 10K type strain sequencing project: providing services to taxonomists for standard genome sequencing and annotation.</title>
        <authorList>
            <consortium name="The Broad Institute Genomics Platform"/>
            <consortium name="The Broad Institute Genome Sequencing Center for Infectious Disease"/>
            <person name="Wu L."/>
            <person name="Ma J."/>
        </authorList>
    </citation>
    <scope>NUCLEOTIDE SEQUENCE [LARGE SCALE GENOMIC DNA]</scope>
    <source>
        <strain evidence="2">KLKA75</strain>
    </source>
</reference>
<proteinExistence type="predicted"/>
<dbReference type="Pfam" id="PF07366">
    <property type="entry name" value="SnoaL"/>
    <property type="match status" value="1"/>
</dbReference>
<sequence length="162" mass="17347">MSATNVAVDAVNATAKAGGMVASKAAGEVVTEFFAAVNERRLADLRHVMAADVIDHNKIIHGEPDEPGAAFEAIAMQLAAFGDYHCRVDQLVVSGDTVVARCTHTGVHTGTHPRMPEPTGRSFETELIFVFTVRDGRISEIRAVSDRLGMFAQLGWDWPGAA</sequence>
<dbReference type="PANTHER" id="PTHR38436:SF1">
    <property type="entry name" value="ESTER CYCLASE"/>
    <property type="match status" value="1"/>
</dbReference>
<dbReference type="Proteomes" id="UP001595872">
    <property type="component" value="Unassembled WGS sequence"/>
</dbReference>
<gene>
    <name evidence="1" type="ORF">ACFPCY_33985</name>
</gene>
<dbReference type="InterPro" id="IPR009959">
    <property type="entry name" value="Cyclase_SnoaL-like"/>
</dbReference>
<organism evidence="1 2">
    <name type="scientific">Actinomadura gamaensis</name>
    <dbReference type="NCBI Taxonomy" id="1763541"/>
    <lineage>
        <taxon>Bacteria</taxon>
        <taxon>Bacillati</taxon>
        <taxon>Actinomycetota</taxon>
        <taxon>Actinomycetes</taxon>
        <taxon>Streptosporangiales</taxon>
        <taxon>Thermomonosporaceae</taxon>
        <taxon>Actinomadura</taxon>
    </lineage>
</organism>
<keyword evidence="2" id="KW-1185">Reference proteome</keyword>
<comment type="caution">
    <text evidence="1">The sequence shown here is derived from an EMBL/GenBank/DDBJ whole genome shotgun (WGS) entry which is preliminary data.</text>
</comment>
<dbReference type="PANTHER" id="PTHR38436">
    <property type="entry name" value="POLYKETIDE CYCLASE SNOAL-LIKE DOMAIN"/>
    <property type="match status" value="1"/>
</dbReference>